<dbReference type="AlphaFoldDB" id="A0A2U1UBP3"/>
<dbReference type="Proteomes" id="UP000295985">
    <property type="component" value="Unassembled WGS sequence"/>
</dbReference>
<gene>
    <name evidence="2" type="ORF">DDT54_22560</name>
    <name evidence="3" type="ORF">EH206_09820</name>
</gene>
<evidence type="ECO:0000313" key="5">
    <source>
        <dbReference type="Proteomes" id="UP000303847"/>
    </source>
</evidence>
<dbReference type="RefSeq" id="WP_009112613.1">
    <property type="nucleotide sequence ID" value="NZ_CP034036.1"/>
</dbReference>
<name>A0A2U1UBP3_9GAMM</name>
<keyword evidence="5" id="KW-1185">Reference proteome</keyword>
<dbReference type="EMBL" id="QDKK01000059">
    <property type="protein sequence ID" value="PWC19047.1"/>
    <property type="molecule type" value="Genomic_DNA"/>
</dbReference>
<dbReference type="OrthoDB" id="6871774at2"/>
<feature type="region of interest" description="Disordered" evidence="1">
    <location>
        <begin position="139"/>
        <end position="168"/>
    </location>
</feature>
<reference evidence="2 4" key="1">
    <citation type="submission" date="2018-04" db="EMBL/GenBank/DDBJ databases">
        <title>Brenneria corticis sp.nov.</title>
        <authorList>
            <person name="Li Y."/>
        </authorList>
    </citation>
    <scope>NUCLEOTIDE SEQUENCE [LARGE SCALE GENOMIC DNA]</scope>
    <source>
        <strain evidence="2 4">LMG 2694</strain>
    </source>
</reference>
<evidence type="ECO:0000313" key="4">
    <source>
        <dbReference type="Proteomes" id="UP000295985"/>
    </source>
</evidence>
<evidence type="ECO:0000313" key="3">
    <source>
        <dbReference type="EMBL" id="QCR04443.1"/>
    </source>
</evidence>
<reference evidence="3 5" key="2">
    <citation type="submission" date="2018-11" db="EMBL/GenBank/DDBJ databases">
        <title>Genome sequences of Brenneria nigrifluens and Brenneria rubrifaciens.</title>
        <authorList>
            <person name="Poret-Peterson A.T."/>
            <person name="McClean A.E."/>
            <person name="Kluepfel D.A."/>
        </authorList>
    </citation>
    <scope>NUCLEOTIDE SEQUENCE [LARGE SCALE GENOMIC DNA]</scope>
    <source>
        <strain evidence="3 5">ATCC 13028</strain>
    </source>
</reference>
<evidence type="ECO:0000313" key="2">
    <source>
        <dbReference type="EMBL" id="PWC19047.1"/>
    </source>
</evidence>
<proteinExistence type="predicted"/>
<organism evidence="2 4">
    <name type="scientific">Brenneria nigrifluens DSM 30175 = ATCC 13028</name>
    <dbReference type="NCBI Taxonomy" id="1121120"/>
    <lineage>
        <taxon>Bacteria</taxon>
        <taxon>Pseudomonadati</taxon>
        <taxon>Pseudomonadota</taxon>
        <taxon>Gammaproteobacteria</taxon>
        <taxon>Enterobacterales</taxon>
        <taxon>Pectobacteriaceae</taxon>
        <taxon>Brenneria</taxon>
    </lineage>
</organism>
<sequence length="214" mass="23753">MPGLKELSAELQRIRKQIPFATAQALTSVARKIQSAQKTAFQRNLENPTPFTVNSLGSVGARKDNLRARVFVRDIAASYLEPFEFGGTHKLNSKALLNPKNIKLNKHGNLTRNKMAQLKAKPDVFIGEIDGVNGVWQRRKAKKIKKGKKRQKRSANGTRRPRQKMPAPKLLIQFGDALPVKPTLGYMDRANTMAAALMPGELSKAIAEAMRTAK</sequence>
<feature type="compositionally biased region" description="Basic residues" evidence="1">
    <location>
        <begin position="139"/>
        <end position="163"/>
    </location>
</feature>
<accession>A0A2U1UBP3</accession>
<dbReference type="EMBL" id="CP034036">
    <property type="protein sequence ID" value="QCR04443.1"/>
    <property type="molecule type" value="Genomic_DNA"/>
</dbReference>
<evidence type="ECO:0000256" key="1">
    <source>
        <dbReference type="SAM" id="MobiDB-lite"/>
    </source>
</evidence>
<dbReference type="Proteomes" id="UP000303847">
    <property type="component" value="Chromosome"/>
</dbReference>
<protein>
    <submittedName>
        <fullName evidence="2">Uncharacterized protein</fullName>
    </submittedName>
</protein>